<proteinExistence type="predicted"/>
<dbReference type="PANTHER" id="PTHR36698:SF2">
    <property type="entry name" value="MCE_MLAD DOMAIN-CONTAINING PROTEIN"/>
    <property type="match status" value="1"/>
</dbReference>
<keyword evidence="3" id="KW-1133">Transmembrane helix</keyword>
<reference evidence="5 6" key="1">
    <citation type="submission" date="2018-09" db="EMBL/GenBank/DDBJ databases">
        <title>Sphingomonas sp. DAC4.</title>
        <authorList>
            <person name="Seo T."/>
        </authorList>
    </citation>
    <scope>NUCLEOTIDE SEQUENCE [LARGE SCALE GENOMIC DNA]</scope>
    <source>
        <strain evidence="5 6">DAC4</strain>
    </source>
</reference>
<name>A0A418Q2X4_9SPHN</name>
<feature type="region of interest" description="Disordered" evidence="2">
    <location>
        <begin position="296"/>
        <end position="317"/>
    </location>
</feature>
<protein>
    <submittedName>
        <fullName evidence="5">MCE family protein</fullName>
    </submittedName>
</protein>
<dbReference type="PANTHER" id="PTHR36698">
    <property type="entry name" value="BLL5892 PROTEIN"/>
    <property type="match status" value="1"/>
</dbReference>
<accession>A0A418Q2X4</accession>
<feature type="transmembrane region" description="Helical" evidence="3">
    <location>
        <begin position="7"/>
        <end position="29"/>
    </location>
</feature>
<dbReference type="OrthoDB" id="9808689at2"/>
<gene>
    <name evidence="5" type="ORF">D3M59_04985</name>
</gene>
<sequence>METRSNHVLVGTVTLLLLAGLLVFIVWLAGLSNKAEKCFDIYFAQGVGGLNKGSSVNFQGVPVGQIEKISLLPDRPEFVWVRIKVDAQTPVLQGTTAQIKGVGFTGVSEIALEGAVKGARPLEQIGPQGCPVIPASSGGLGALLNSAPELIDRIQRLTERLTELLSDKNQNAVSDILENVDQTTKVLAERAPDLADAIGDARIAARNAGVAAQRVGILADSTNRLVNEQGKPAAEDLRKAIASVQRAADNLDAVVADARPGIQNFSKSTLPEANRLVRDLRDLSDSLRQFSDRLNNDGAMGVLGPEKLPDYKPGKTK</sequence>
<dbReference type="Pfam" id="PF02470">
    <property type="entry name" value="MlaD"/>
    <property type="match status" value="1"/>
</dbReference>
<evidence type="ECO:0000313" key="5">
    <source>
        <dbReference type="EMBL" id="RIX32315.1"/>
    </source>
</evidence>
<keyword evidence="6" id="KW-1185">Reference proteome</keyword>
<evidence type="ECO:0000256" key="3">
    <source>
        <dbReference type="SAM" id="Phobius"/>
    </source>
</evidence>
<keyword evidence="1" id="KW-0175">Coiled coil</keyword>
<dbReference type="RefSeq" id="WP_119532139.1">
    <property type="nucleotide sequence ID" value="NZ_QXTF01000001.1"/>
</dbReference>
<feature type="domain" description="Mce/MlaD" evidence="4">
    <location>
        <begin position="40"/>
        <end position="113"/>
    </location>
</feature>
<dbReference type="AlphaFoldDB" id="A0A418Q2X4"/>
<keyword evidence="3" id="KW-0472">Membrane</keyword>
<organism evidence="5 6">
    <name type="scientific">Sphingomonas edaphi</name>
    <dbReference type="NCBI Taxonomy" id="2315689"/>
    <lineage>
        <taxon>Bacteria</taxon>
        <taxon>Pseudomonadati</taxon>
        <taxon>Pseudomonadota</taxon>
        <taxon>Alphaproteobacteria</taxon>
        <taxon>Sphingomonadales</taxon>
        <taxon>Sphingomonadaceae</taxon>
        <taxon>Sphingomonas</taxon>
    </lineage>
</organism>
<feature type="compositionally biased region" description="Basic and acidic residues" evidence="2">
    <location>
        <begin position="307"/>
        <end position="317"/>
    </location>
</feature>
<evidence type="ECO:0000256" key="2">
    <source>
        <dbReference type="SAM" id="MobiDB-lite"/>
    </source>
</evidence>
<feature type="coiled-coil region" evidence="1">
    <location>
        <begin position="234"/>
        <end position="293"/>
    </location>
</feature>
<keyword evidence="3" id="KW-0812">Transmembrane</keyword>
<dbReference type="Proteomes" id="UP000285023">
    <property type="component" value="Unassembled WGS sequence"/>
</dbReference>
<comment type="caution">
    <text evidence="5">The sequence shown here is derived from an EMBL/GenBank/DDBJ whole genome shotgun (WGS) entry which is preliminary data.</text>
</comment>
<dbReference type="InterPro" id="IPR003399">
    <property type="entry name" value="Mce/MlaD"/>
</dbReference>
<evidence type="ECO:0000313" key="6">
    <source>
        <dbReference type="Proteomes" id="UP000285023"/>
    </source>
</evidence>
<evidence type="ECO:0000256" key="1">
    <source>
        <dbReference type="SAM" id="Coils"/>
    </source>
</evidence>
<evidence type="ECO:0000259" key="4">
    <source>
        <dbReference type="Pfam" id="PF02470"/>
    </source>
</evidence>
<dbReference type="EMBL" id="QXTF01000001">
    <property type="protein sequence ID" value="RIX32315.1"/>
    <property type="molecule type" value="Genomic_DNA"/>
</dbReference>